<evidence type="ECO:0000256" key="1">
    <source>
        <dbReference type="SAM" id="MobiDB-lite"/>
    </source>
</evidence>
<gene>
    <name evidence="2" type="ORF">CSOJ01_05048</name>
</gene>
<dbReference type="EMBL" id="WIGN01000061">
    <property type="protein sequence ID" value="KAF6812629.1"/>
    <property type="molecule type" value="Genomic_DNA"/>
</dbReference>
<comment type="caution">
    <text evidence="2">The sequence shown here is derived from an EMBL/GenBank/DDBJ whole genome shotgun (WGS) entry which is preliminary data.</text>
</comment>
<evidence type="ECO:0000313" key="2">
    <source>
        <dbReference type="EMBL" id="KAF6812629.1"/>
    </source>
</evidence>
<protein>
    <submittedName>
        <fullName evidence="2">Uncharacterized protein</fullName>
    </submittedName>
</protein>
<keyword evidence="3" id="KW-1185">Reference proteome</keyword>
<accession>A0A8H6MXF4</accession>
<sequence>MYASYLPQRLLPDPDTTGSPRRQWNRGILIPPPKSNPTRIDKQSTIPIPTYLSHDGRRWLGLHFRSRSLHTPLKKKILSSARIIDPPHRHFVRSPRQAPHASITIFLDSPDPSGGVHLVDEFAVCLCFATRT</sequence>
<organism evidence="2 3">
    <name type="scientific">Colletotrichum sojae</name>
    <dbReference type="NCBI Taxonomy" id="2175907"/>
    <lineage>
        <taxon>Eukaryota</taxon>
        <taxon>Fungi</taxon>
        <taxon>Dikarya</taxon>
        <taxon>Ascomycota</taxon>
        <taxon>Pezizomycotina</taxon>
        <taxon>Sordariomycetes</taxon>
        <taxon>Hypocreomycetidae</taxon>
        <taxon>Glomerellales</taxon>
        <taxon>Glomerellaceae</taxon>
        <taxon>Colletotrichum</taxon>
        <taxon>Colletotrichum orchidearum species complex</taxon>
    </lineage>
</organism>
<reference evidence="2 3" key="1">
    <citation type="journal article" date="2020" name="Phytopathology">
        <title>Genome Sequence Resources of Colletotrichum truncatum, C. plurivorum, C. musicola, and C. sojae: Four Species Pathogenic to Soybean (Glycine max).</title>
        <authorList>
            <person name="Rogerio F."/>
            <person name="Boufleur T.R."/>
            <person name="Ciampi-Guillardi M."/>
            <person name="Sukno S.A."/>
            <person name="Thon M.R."/>
            <person name="Massola Junior N.S."/>
            <person name="Baroncelli R."/>
        </authorList>
    </citation>
    <scope>NUCLEOTIDE SEQUENCE [LARGE SCALE GENOMIC DNA]</scope>
    <source>
        <strain evidence="2 3">LFN0009</strain>
    </source>
</reference>
<name>A0A8H6MXF4_9PEZI</name>
<feature type="region of interest" description="Disordered" evidence="1">
    <location>
        <begin position="1"/>
        <end position="43"/>
    </location>
</feature>
<proteinExistence type="predicted"/>
<dbReference type="Proteomes" id="UP000652219">
    <property type="component" value="Unassembled WGS sequence"/>
</dbReference>
<dbReference type="AlphaFoldDB" id="A0A8H6MXF4"/>
<evidence type="ECO:0000313" key="3">
    <source>
        <dbReference type="Proteomes" id="UP000652219"/>
    </source>
</evidence>